<comment type="similarity">
    <text evidence="3">Belongs to the Nudix hydrolase family.</text>
</comment>
<organism evidence="10">
    <name type="scientific">Davidia involucrata</name>
    <name type="common">Dove tree</name>
    <dbReference type="NCBI Taxonomy" id="16924"/>
    <lineage>
        <taxon>Eukaryota</taxon>
        <taxon>Viridiplantae</taxon>
        <taxon>Streptophyta</taxon>
        <taxon>Embryophyta</taxon>
        <taxon>Tracheophyta</taxon>
        <taxon>Spermatophyta</taxon>
        <taxon>Magnoliopsida</taxon>
        <taxon>eudicotyledons</taxon>
        <taxon>Gunneridae</taxon>
        <taxon>Pentapetalae</taxon>
        <taxon>asterids</taxon>
        <taxon>Cornales</taxon>
        <taxon>Nyssaceae</taxon>
        <taxon>Davidia</taxon>
    </lineage>
</organism>
<evidence type="ECO:0000256" key="7">
    <source>
        <dbReference type="ARBA" id="ARBA00023211"/>
    </source>
</evidence>
<dbReference type="PROSITE" id="PS51462">
    <property type="entry name" value="NUDIX"/>
    <property type="match status" value="1"/>
</dbReference>
<dbReference type="EMBL" id="GHES01032352">
    <property type="protein sequence ID" value="MPA62911.1"/>
    <property type="molecule type" value="Transcribed_RNA"/>
</dbReference>
<evidence type="ECO:0000256" key="4">
    <source>
        <dbReference type="ARBA" id="ARBA00022723"/>
    </source>
</evidence>
<dbReference type="Pfam" id="PF00293">
    <property type="entry name" value="NUDIX"/>
    <property type="match status" value="1"/>
</dbReference>
<proteinExistence type="inferred from homology"/>
<gene>
    <name evidence="9" type="ORF">Din_032352</name>
    <name evidence="10" type="ORF">Din_032353</name>
</gene>
<evidence type="ECO:0000313" key="10">
    <source>
        <dbReference type="EMBL" id="MPA62912.1"/>
    </source>
</evidence>
<dbReference type="PANTHER" id="PTHR12629:SF67">
    <property type="entry name" value="NUDIX HYDROLASE 18, MITOCHONDRIAL-LIKE"/>
    <property type="match status" value="1"/>
</dbReference>
<dbReference type="SUPFAM" id="SSF55811">
    <property type="entry name" value="Nudix"/>
    <property type="match status" value="1"/>
</dbReference>
<dbReference type="InterPro" id="IPR020084">
    <property type="entry name" value="NUDIX_hydrolase_CS"/>
</dbReference>
<dbReference type="Gene3D" id="3.90.79.10">
    <property type="entry name" value="Nucleoside Triphosphate Pyrophosphohydrolase"/>
    <property type="match status" value="1"/>
</dbReference>
<keyword evidence="6" id="KW-0460">Magnesium</keyword>
<dbReference type="CDD" id="cd04666">
    <property type="entry name" value="NUDIX_DIPP2_like_Nudt4"/>
    <property type="match status" value="1"/>
</dbReference>
<dbReference type="PROSITE" id="PS00893">
    <property type="entry name" value="NUDIX_BOX"/>
    <property type="match status" value="1"/>
</dbReference>
<protein>
    <recommendedName>
        <fullName evidence="8">Nudix hydrolase domain-containing protein</fullName>
    </recommendedName>
</protein>
<dbReference type="InterPro" id="IPR047198">
    <property type="entry name" value="DDP-like_NUDIX"/>
</dbReference>
<comment type="cofactor">
    <cofactor evidence="2">
        <name>Mg(2+)</name>
        <dbReference type="ChEBI" id="CHEBI:18420"/>
    </cofactor>
</comment>
<evidence type="ECO:0000256" key="5">
    <source>
        <dbReference type="ARBA" id="ARBA00022801"/>
    </source>
</evidence>
<dbReference type="FunFam" id="3.90.79.10:FF:000022">
    <property type="entry name" value="Nudix hydrolase 17, mitochondrial"/>
    <property type="match status" value="1"/>
</dbReference>
<evidence type="ECO:0000256" key="6">
    <source>
        <dbReference type="ARBA" id="ARBA00022842"/>
    </source>
</evidence>
<keyword evidence="4" id="KW-0479">Metal-binding</keyword>
<dbReference type="GO" id="GO:0005634">
    <property type="term" value="C:nucleus"/>
    <property type="evidence" value="ECO:0007669"/>
    <property type="project" value="TreeGrafter"/>
</dbReference>
<evidence type="ECO:0000256" key="1">
    <source>
        <dbReference type="ARBA" id="ARBA00001936"/>
    </source>
</evidence>
<reference evidence="10" key="1">
    <citation type="submission" date="2019-08" db="EMBL/GenBank/DDBJ databases">
        <title>Reference gene set and small RNA set construction with multiple tissues from Davidia involucrata Baill.</title>
        <authorList>
            <person name="Yang H."/>
            <person name="Zhou C."/>
            <person name="Li G."/>
            <person name="Wang J."/>
            <person name="Gao P."/>
            <person name="Wang M."/>
            <person name="Wang R."/>
            <person name="Zhao Y."/>
        </authorList>
    </citation>
    <scope>NUCLEOTIDE SEQUENCE</scope>
    <source>
        <tissue evidence="10">Mixed with DoveR01_LX</tissue>
    </source>
</reference>
<sequence length="287" mass="33293">MVSMASRTGREFQRYDEGLRQVVGCIPYRYRKTNQLPSVGGTLVDELEVLLISSQKSQRMMFPKGGWEIDECIEEAAKRETIEEAGVDGNVEPKLGVWKFKSRSQDIFHEGHMFPLLVKEQLDLWPEKDVRQRTWVSVNEARELCDHLWMKEALDIFVGRLMQDNGKPLTRKEPRVGGIVPQKQQKVEENTRHCSLESLGTEEPIRSIVAQKEEEENRRSCLLEFLRKPRIGIVIKMEKKIMVALFVAGKSTSTWRLFTSNNKKSYLPKKKNNKKSCLGTQKMFFEK</sequence>
<feature type="domain" description="Nudix hydrolase" evidence="8">
    <location>
        <begin position="18"/>
        <end position="158"/>
    </location>
</feature>
<accession>A0A5B7B234</accession>
<dbReference type="PANTHER" id="PTHR12629">
    <property type="entry name" value="DIPHOSPHOINOSITOL POLYPHOSPHATE PHOSPHOHYDROLASE"/>
    <property type="match status" value="1"/>
</dbReference>
<keyword evidence="7" id="KW-0464">Manganese</keyword>
<dbReference type="GO" id="GO:0005737">
    <property type="term" value="C:cytoplasm"/>
    <property type="evidence" value="ECO:0007669"/>
    <property type="project" value="TreeGrafter"/>
</dbReference>
<name>A0A5B7B234_DAVIN</name>
<evidence type="ECO:0000259" key="8">
    <source>
        <dbReference type="PROSITE" id="PS51462"/>
    </source>
</evidence>
<comment type="cofactor">
    <cofactor evidence="1">
        <name>Mn(2+)</name>
        <dbReference type="ChEBI" id="CHEBI:29035"/>
    </cofactor>
</comment>
<evidence type="ECO:0000256" key="3">
    <source>
        <dbReference type="ARBA" id="ARBA00005582"/>
    </source>
</evidence>
<evidence type="ECO:0000313" key="9">
    <source>
        <dbReference type="EMBL" id="MPA62911.1"/>
    </source>
</evidence>
<dbReference type="GO" id="GO:0016462">
    <property type="term" value="F:pyrophosphatase activity"/>
    <property type="evidence" value="ECO:0007669"/>
    <property type="project" value="InterPro"/>
</dbReference>
<dbReference type="EMBL" id="GHES01032353">
    <property type="protein sequence ID" value="MPA62912.1"/>
    <property type="molecule type" value="Transcribed_RNA"/>
</dbReference>
<dbReference type="AlphaFoldDB" id="A0A5B7B234"/>
<dbReference type="GO" id="GO:0046872">
    <property type="term" value="F:metal ion binding"/>
    <property type="evidence" value="ECO:0007669"/>
    <property type="project" value="UniProtKB-KW"/>
</dbReference>
<keyword evidence="5" id="KW-0378">Hydrolase</keyword>
<dbReference type="InterPro" id="IPR015797">
    <property type="entry name" value="NUDIX_hydrolase-like_dom_sf"/>
</dbReference>
<evidence type="ECO:0000256" key="2">
    <source>
        <dbReference type="ARBA" id="ARBA00001946"/>
    </source>
</evidence>
<dbReference type="InterPro" id="IPR000086">
    <property type="entry name" value="NUDIX_hydrolase_dom"/>
</dbReference>